<feature type="transmembrane region" description="Helical" evidence="9">
    <location>
        <begin position="226"/>
        <end position="244"/>
    </location>
</feature>
<evidence type="ECO:0000256" key="8">
    <source>
        <dbReference type="SAM" id="MobiDB-lite"/>
    </source>
</evidence>
<keyword evidence="12" id="KW-1185">Reference proteome</keyword>
<dbReference type="GO" id="GO:0016763">
    <property type="term" value="F:pentosyltransferase activity"/>
    <property type="evidence" value="ECO:0007669"/>
    <property type="project" value="TreeGrafter"/>
</dbReference>
<evidence type="ECO:0000259" key="10">
    <source>
        <dbReference type="Pfam" id="PF13231"/>
    </source>
</evidence>
<evidence type="ECO:0000256" key="1">
    <source>
        <dbReference type="ARBA" id="ARBA00004651"/>
    </source>
</evidence>
<feature type="compositionally biased region" description="Low complexity" evidence="8">
    <location>
        <begin position="7"/>
        <end position="25"/>
    </location>
</feature>
<evidence type="ECO:0000256" key="9">
    <source>
        <dbReference type="SAM" id="Phobius"/>
    </source>
</evidence>
<dbReference type="OrthoDB" id="5166595at2"/>
<dbReference type="RefSeq" id="WP_135972145.1">
    <property type="nucleotide sequence ID" value="NZ_CP039291.1"/>
</dbReference>
<evidence type="ECO:0000313" key="12">
    <source>
        <dbReference type="Proteomes" id="UP000296469"/>
    </source>
</evidence>
<dbReference type="Pfam" id="PF13231">
    <property type="entry name" value="PMT_2"/>
    <property type="match status" value="1"/>
</dbReference>
<dbReference type="EMBL" id="CP039291">
    <property type="protein sequence ID" value="QCB95015.1"/>
    <property type="molecule type" value="Genomic_DNA"/>
</dbReference>
<feature type="region of interest" description="Disordered" evidence="8">
    <location>
        <begin position="1"/>
        <end position="25"/>
    </location>
</feature>
<feature type="transmembrane region" description="Helical" evidence="9">
    <location>
        <begin position="109"/>
        <end position="134"/>
    </location>
</feature>
<dbReference type="PANTHER" id="PTHR33908:SF11">
    <property type="entry name" value="MEMBRANE PROTEIN"/>
    <property type="match status" value="1"/>
</dbReference>
<sequence length="542" mass="55944">MTGAGLTAAPGRADPAPTRAAGTPAAEPSRVVAGVPALLLRRPELLVAAGLFVVLLATAGRYGWFNDELYFIRAGQEPAWAYADQPFLNPVLLSLLHDLTGGHLVAVRAVAALASCACVVLVGSMAGSMGAGAAGRATAAGLWAGTGSALVNGHVFVTGTFDLLASAAMCWCLVRAIATRDPRWVAVAGLALGFGLTNKMLVGALAGCLALALLLVGPRWVLRSRWTVIGAVPAVLAAAPYVYFQATHGWPQSSVAASISTLAETRPPGQLLAQLTMLSVPAVALWVGGVVHLFRTERLRPFRFFAVGYLLLLVSVLVLHGRGYYTNGVGPVLAALGGLAGEAWLRRGRAGRSTRVRRAAVAATLGVALAVGVVFSLPVIPAARLEASGVGRLNPMLIDEVGWRRVAETVAEVHRSVPTAQRDETVVLTTSYASAGAVDVYGPDLGLPRAFSGHNGYGAWGPPTGDGPVILVGFESPAAVSGAFRGCRPAAVTDNGLGLTNSTQGLPVLLCAGPLRPWPELWPELVHHDLGLDRTLPGAGSS</sequence>
<feature type="transmembrane region" description="Helical" evidence="9">
    <location>
        <begin position="271"/>
        <end position="294"/>
    </location>
</feature>
<organism evidence="11 12">
    <name type="scientific">Cellulomonas shaoxiangyii</name>
    <dbReference type="NCBI Taxonomy" id="2566013"/>
    <lineage>
        <taxon>Bacteria</taxon>
        <taxon>Bacillati</taxon>
        <taxon>Actinomycetota</taxon>
        <taxon>Actinomycetes</taxon>
        <taxon>Micrococcales</taxon>
        <taxon>Cellulomonadaceae</taxon>
        <taxon>Cellulomonas</taxon>
    </lineage>
</organism>
<dbReference type="GO" id="GO:0005886">
    <property type="term" value="C:plasma membrane"/>
    <property type="evidence" value="ECO:0007669"/>
    <property type="project" value="UniProtKB-SubCell"/>
</dbReference>
<dbReference type="GO" id="GO:0009103">
    <property type="term" value="P:lipopolysaccharide biosynthetic process"/>
    <property type="evidence" value="ECO:0007669"/>
    <property type="project" value="UniProtKB-ARBA"/>
</dbReference>
<feature type="transmembrane region" description="Helical" evidence="9">
    <location>
        <begin position="301"/>
        <end position="319"/>
    </location>
</feature>
<keyword evidence="6 9" id="KW-1133">Transmembrane helix</keyword>
<dbReference type="KEGG" id="celz:E5225_17045"/>
<feature type="transmembrane region" description="Helical" evidence="9">
    <location>
        <begin position="45"/>
        <end position="64"/>
    </location>
</feature>
<keyword evidence="3" id="KW-0328">Glycosyltransferase</keyword>
<accession>A0A4V1CN30</accession>
<evidence type="ECO:0000256" key="3">
    <source>
        <dbReference type="ARBA" id="ARBA00022676"/>
    </source>
</evidence>
<keyword evidence="5 9" id="KW-0812">Transmembrane</keyword>
<gene>
    <name evidence="11" type="ORF">E5225_17045</name>
</gene>
<proteinExistence type="predicted"/>
<evidence type="ECO:0000256" key="4">
    <source>
        <dbReference type="ARBA" id="ARBA00022679"/>
    </source>
</evidence>
<reference evidence="11 12" key="1">
    <citation type="submission" date="2019-04" db="EMBL/GenBank/DDBJ databases">
        <title>Isolation and identification of Cellulomonas shaoxiangyii sp. Nov. isolated from feces of the Tibetan antelopes (Pantholops hodgsonii) in the Qinghai-Tibet plateau of China.</title>
        <authorList>
            <person name="Tian Z."/>
        </authorList>
    </citation>
    <scope>NUCLEOTIDE SEQUENCE [LARGE SCALE GENOMIC DNA]</scope>
    <source>
        <strain evidence="11 12">Z28</strain>
    </source>
</reference>
<keyword evidence="2" id="KW-1003">Cell membrane</keyword>
<evidence type="ECO:0000313" key="11">
    <source>
        <dbReference type="EMBL" id="QCB95015.1"/>
    </source>
</evidence>
<feature type="transmembrane region" description="Helical" evidence="9">
    <location>
        <begin position="357"/>
        <end position="380"/>
    </location>
</feature>
<dbReference type="AlphaFoldDB" id="A0A4V1CN30"/>
<dbReference type="InterPro" id="IPR038731">
    <property type="entry name" value="RgtA/B/C-like"/>
</dbReference>
<comment type="subcellular location">
    <subcellularLocation>
        <location evidence="1">Cell membrane</location>
        <topology evidence="1">Multi-pass membrane protein</topology>
    </subcellularLocation>
</comment>
<name>A0A4V1CN30_9CELL</name>
<feature type="transmembrane region" description="Helical" evidence="9">
    <location>
        <begin position="184"/>
        <end position="214"/>
    </location>
</feature>
<evidence type="ECO:0000256" key="5">
    <source>
        <dbReference type="ARBA" id="ARBA00022692"/>
    </source>
</evidence>
<feature type="transmembrane region" description="Helical" evidence="9">
    <location>
        <begin position="325"/>
        <end position="345"/>
    </location>
</feature>
<dbReference type="PANTHER" id="PTHR33908">
    <property type="entry name" value="MANNOSYLTRANSFERASE YKCB-RELATED"/>
    <property type="match status" value="1"/>
</dbReference>
<evidence type="ECO:0000256" key="6">
    <source>
        <dbReference type="ARBA" id="ARBA00022989"/>
    </source>
</evidence>
<protein>
    <recommendedName>
        <fullName evidence="10">Glycosyltransferase RgtA/B/C/D-like domain-containing protein</fullName>
    </recommendedName>
</protein>
<keyword evidence="4" id="KW-0808">Transferase</keyword>
<dbReference type="InterPro" id="IPR050297">
    <property type="entry name" value="LipidA_mod_glycosyltrf_83"/>
</dbReference>
<evidence type="ECO:0000256" key="2">
    <source>
        <dbReference type="ARBA" id="ARBA00022475"/>
    </source>
</evidence>
<feature type="domain" description="Glycosyltransferase RgtA/B/C/D-like" evidence="10">
    <location>
        <begin position="84"/>
        <end position="243"/>
    </location>
</feature>
<keyword evidence="7 9" id="KW-0472">Membrane</keyword>
<dbReference type="Proteomes" id="UP000296469">
    <property type="component" value="Chromosome"/>
</dbReference>
<evidence type="ECO:0000256" key="7">
    <source>
        <dbReference type="ARBA" id="ARBA00023136"/>
    </source>
</evidence>